<evidence type="ECO:0000313" key="4">
    <source>
        <dbReference type="Proteomes" id="UP000295264"/>
    </source>
</evidence>
<dbReference type="Pfam" id="PF16209">
    <property type="entry name" value="PhoLip_ATPase_N"/>
    <property type="match status" value="1"/>
</dbReference>
<comment type="caution">
    <text evidence="3">The sequence shown here is derived from an EMBL/GenBank/DDBJ whole genome shotgun (WGS) entry which is preliminary data.</text>
</comment>
<dbReference type="AlphaFoldDB" id="A0A484GPS0"/>
<accession>A0A484GPS0</accession>
<dbReference type="GO" id="GO:0055037">
    <property type="term" value="C:recycling endosome"/>
    <property type="evidence" value="ECO:0007669"/>
    <property type="project" value="TreeGrafter"/>
</dbReference>
<evidence type="ECO:0000256" key="1">
    <source>
        <dbReference type="SAM" id="Phobius"/>
    </source>
</evidence>
<gene>
    <name evidence="3" type="ORF">DBR06_SOUSAS43210003</name>
</gene>
<dbReference type="InterPro" id="IPR023298">
    <property type="entry name" value="ATPase_P-typ_TM_dom_sf"/>
</dbReference>
<sequence length="90" mass="10402">NKIISSKYRFWDFIPNNLFEQFRRIASFYFLIIFLVQLIIDIPTSPVMSGLLLFFVISVTAIKQVSFTGRRPYRISVIGHLLSSKAKLCG</sequence>
<dbReference type="GO" id="GO:0005783">
    <property type="term" value="C:endoplasmic reticulum"/>
    <property type="evidence" value="ECO:0007669"/>
    <property type="project" value="TreeGrafter"/>
</dbReference>
<proteinExistence type="predicted"/>
<keyword evidence="1" id="KW-0472">Membrane</keyword>
<dbReference type="GO" id="GO:0045332">
    <property type="term" value="P:phospholipid translocation"/>
    <property type="evidence" value="ECO:0007669"/>
    <property type="project" value="TreeGrafter"/>
</dbReference>
<feature type="transmembrane region" description="Helical" evidence="1">
    <location>
        <begin position="46"/>
        <end position="65"/>
    </location>
</feature>
<feature type="transmembrane region" description="Helical" evidence="1">
    <location>
        <begin position="21"/>
        <end position="40"/>
    </location>
</feature>
<evidence type="ECO:0000313" key="3">
    <source>
        <dbReference type="EMBL" id="TEA37685.1"/>
    </source>
</evidence>
<feature type="domain" description="P-type ATPase N-terminal" evidence="2">
    <location>
        <begin position="1"/>
        <end position="46"/>
    </location>
</feature>
<evidence type="ECO:0000259" key="2">
    <source>
        <dbReference type="Pfam" id="PF16209"/>
    </source>
</evidence>
<dbReference type="GO" id="GO:0140326">
    <property type="term" value="F:ATPase-coupled intramembrane lipid transporter activity"/>
    <property type="evidence" value="ECO:0007669"/>
    <property type="project" value="TreeGrafter"/>
</dbReference>
<keyword evidence="1" id="KW-1133">Transmembrane helix</keyword>
<feature type="non-terminal residue" evidence="3">
    <location>
        <position position="1"/>
    </location>
</feature>
<dbReference type="PANTHER" id="PTHR24092:SF33">
    <property type="entry name" value="PHOSPHOLIPID-TRANSPORTING ATPASE IH"/>
    <property type="match status" value="1"/>
</dbReference>
<dbReference type="GO" id="GO:0005886">
    <property type="term" value="C:plasma membrane"/>
    <property type="evidence" value="ECO:0007669"/>
    <property type="project" value="TreeGrafter"/>
</dbReference>
<organism evidence="3 4">
    <name type="scientific">Sousa chinensis</name>
    <name type="common">Indo-pacific humpbacked dolphin</name>
    <name type="synonym">Steno chinensis</name>
    <dbReference type="NCBI Taxonomy" id="103600"/>
    <lineage>
        <taxon>Eukaryota</taxon>
        <taxon>Metazoa</taxon>
        <taxon>Chordata</taxon>
        <taxon>Craniata</taxon>
        <taxon>Vertebrata</taxon>
        <taxon>Euteleostomi</taxon>
        <taxon>Mammalia</taxon>
        <taxon>Eutheria</taxon>
        <taxon>Laurasiatheria</taxon>
        <taxon>Artiodactyla</taxon>
        <taxon>Whippomorpha</taxon>
        <taxon>Cetacea</taxon>
        <taxon>Odontoceti</taxon>
        <taxon>Delphinidae</taxon>
        <taxon>Sousa</taxon>
    </lineage>
</organism>
<keyword evidence="4" id="KW-1185">Reference proteome</keyword>
<name>A0A484GPS0_SOUCH</name>
<feature type="non-terminal residue" evidence="3">
    <location>
        <position position="90"/>
    </location>
</feature>
<dbReference type="PANTHER" id="PTHR24092">
    <property type="entry name" value="PROBABLE PHOSPHOLIPID-TRANSPORTING ATPASE"/>
    <property type="match status" value="1"/>
</dbReference>
<dbReference type="EMBL" id="QWLN02005163">
    <property type="protein sequence ID" value="TEA37685.1"/>
    <property type="molecule type" value="Genomic_DNA"/>
</dbReference>
<dbReference type="InterPro" id="IPR032631">
    <property type="entry name" value="P-type_ATPase_N"/>
</dbReference>
<dbReference type="SUPFAM" id="SSF81665">
    <property type="entry name" value="Calcium ATPase, transmembrane domain M"/>
    <property type="match status" value="1"/>
</dbReference>
<reference evidence="3 4" key="1">
    <citation type="journal article" date="2018" name="Genomics">
        <title>Molecular footprints of inshore aquatic adaptation in Indo-Pacific humpback dolphin (Sousa chinensis).</title>
        <authorList>
            <person name="Ming Y."/>
            <person name="Jian J."/>
            <person name="Yu F."/>
            <person name="Yu X."/>
            <person name="Wang J."/>
            <person name="Liu W."/>
        </authorList>
    </citation>
    <scope>NUCLEOTIDE SEQUENCE [LARGE SCALE GENOMIC DNA]</scope>
    <source>
        <strain evidence="3">MY-2018</strain>
        <tissue evidence="3">Skin</tissue>
    </source>
</reference>
<keyword evidence="1" id="KW-0812">Transmembrane</keyword>
<protein>
    <recommendedName>
        <fullName evidence="2">P-type ATPase N-terminal domain-containing protein</fullName>
    </recommendedName>
</protein>
<dbReference type="Proteomes" id="UP000295264">
    <property type="component" value="Unassembled WGS sequence"/>
</dbReference>